<dbReference type="Pfam" id="PF00581">
    <property type="entry name" value="Rhodanese"/>
    <property type="match status" value="1"/>
</dbReference>
<evidence type="ECO:0000256" key="1">
    <source>
        <dbReference type="ARBA" id="ARBA00009919"/>
    </source>
</evidence>
<evidence type="ECO:0000313" key="5">
    <source>
        <dbReference type="Proteomes" id="UP000054735"/>
    </source>
</evidence>
<dbReference type="GO" id="GO:0016779">
    <property type="term" value="F:nucleotidyltransferase activity"/>
    <property type="evidence" value="ECO:0007669"/>
    <property type="project" value="TreeGrafter"/>
</dbReference>
<keyword evidence="5" id="KW-1185">Reference proteome</keyword>
<dbReference type="Pfam" id="PF00899">
    <property type="entry name" value="ThiF"/>
    <property type="match status" value="1"/>
</dbReference>
<dbReference type="InterPro" id="IPR035985">
    <property type="entry name" value="Ubiquitin-activating_enz"/>
</dbReference>
<dbReference type="OrthoDB" id="9804286at2"/>
<dbReference type="EMBL" id="UGNW01000002">
    <property type="protein sequence ID" value="STX61031.1"/>
    <property type="molecule type" value="Genomic_DNA"/>
</dbReference>
<dbReference type="Gene3D" id="3.40.50.720">
    <property type="entry name" value="NAD(P)-binding Rossmann-like Domain"/>
    <property type="match status" value="1"/>
</dbReference>
<protein>
    <submittedName>
        <fullName evidence="3 4">Molybdenum cofactor synthesis protein 3</fullName>
    </submittedName>
</protein>
<dbReference type="InterPro" id="IPR036873">
    <property type="entry name" value="Rhodanese-like_dom_sf"/>
</dbReference>
<feature type="domain" description="Rhodanese" evidence="2">
    <location>
        <begin position="257"/>
        <end position="328"/>
    </location>
</feature>
<dbReference type="AlphaFoldDB" id="A0A378JZU4"/>
<dbReference type="EMBL" id="LNXT01000018">
    <property type="protein sequence ID" value="KTC71826.1"/>
    <property type="molecule type" value="Genomic_DNA"/>
</dbReference>
<dbReference type="PANTHER" id="PTHR10953">
    <property type="entry name" value="UBIQUITIN-ACTIVATING ENZYME E1"/>
    <property type="match status" value="1"/>
</dbReference>
<dbReference type="FunFam" id="3.40.50.720:FF:000080">
    <property type="entry name" value="Thiazole biosynthesis adenylyltransferase ThiF"/>
    <property type="match status" value="1"/>
</dbReference>
<reference evidence="4 6" key="2">
    <citation type="submission" date="2018-06" db="EMBL/GenBank/DDBJ databases">
        <authorList>
            <consortium name="Pathogen Informatics"/>
            <person name="Doyle S."/>
        </authorList>
    </citation>
    <scope>NUCLEOTIDE SEQUENCE [LARGE SCALE GENOMIC DNA]</scope>
    <source>
        <strain evidence="4 6">NCTC12437</strain>
    </source>
</reference>
<evidence type="ECO:0000313" key="4">
    <source>
        <dbReference type="EMBL" id="STX61031.1"/>
    </source>
</evidence>
<name>A0A378JZU4_9GAMM</name>
<dbReference type="Proteomes" id="UP000054735">
    <property type="component" value="Unassembled WGS sequence"/>
</dbReference>
<dbReference type="Proteomes" id="UP000255066">
    <property type="component" value="Unassembled WGS sequence"/>
</dbReference>
<dbReference type="GO" id="GO:0004792">
    <property type="term" value="F:thiosulfate-cyanide sulfurtransferase activity"/>
    <property type="evidence" value="ECO:0007669"/>
    <property type="project" value="TreeGrafter"/>
</dbReference>
<proteinExistence type="inferred from homology"/>
<dbReference type="RefSeq" id="WP_058523526.1">
    <property type="nucleotide sequence ID" value="NZ_CAAAHV010000033.1"/>
</dbReference>
<dbReference type="SUPFAM" id="SSF69572">
    <property type="entry name" value="Activating enzymes of the ubiquitin-like proteins"/>
    <property type="match status" value="1"/>
</dbReference>
<sequence length="337" mass="37364">MNNRYCRQIPILGKEGQYNLENTSVLIIGAGGVGSPLSLYLAGSGISTLGLIDFDDVDLTNLHRQILFSEKDIGKNKALQGVQKLKTLNSGISINPYPEKLTIKNAKRIFQKYELIIDGSDNFQTRYLANDICCQLNLPLISASIYKSQIQIATINPKVACYRCIFPEPPPPNLVQSCSLSGIIGTTSGIAGSIAASIAIQIICHKTPLESKILRINCNDFSSEKLEILKNPTCTSCKVKLVSWPAISYRIRLEDIEVNDYLVIDVRELNEDRSKMLVLNQLHLPFSELIKCLPQLPDKKILVYCSQGVRSEYVAHLLRSRGFEAFSLGICISLDGK</sequence>
<dbReference type="InterPro" id="IPR000594">
    <property type="entry name" value="ThiF_NAD_FAD-bd"/>
</dbReference>
<comment type="similarity">
    <text evidence="1">Belongs to the HesA/MoeB/ThiF family.</text>
</comment>
<evidence type="ECO:0000259" key="2">
    <source>
        <dbReference type="PROSITE" id="PS50206"/>
    </source>
</evidence>
<dbReference type="InterPro" id="IPR001763">
    <property type="entry name" value="Rhodanese-like_dom"/>
</dbReference>
<reference evidence="3 5" key="1">
    <citation type="submission" date="2015-11" db="EMBL/GenBank/DDBJ databases">
        <title>Genomic analysis of 38 Legionella species identifies large and diverse effector repertoires.</title>
        <authorList>
            <person name="Burstein D."/>
            <person name="Amaro F."/>
            <person name="Zusman T."/>
            <person name="Lifshitz Z."/>
            <person name="Cohen O."/>
            <person name="Gilbert J.A."/>
            <person name="Pupko T."/>
            <person name="Shuman H.A."/>
            <person name="Segal G."/>
        </authorList>
    </citation>
    <scope>NUCLEOTIDE SEQUENCE [LARGE SCALE GENOMIC DNA]</scope>
    <source>
        <strain evidence="3 5">CDC#1407-AL-14</strain>
    </source>
</reference>
<dbReference type="CDD" id="cd00158">
    <property type="entry name" value="RHOD"/>
    <property type="match status" value="1"/>
</dbReference>
<dbReference type="GO" id="GO:0008641">
    <property type="term" value="F:ubiquitin-like modifier activating enzyme activity"/>
    <property type="evidence" value="ECO:0007669"/>
    <property type="project" value="InterPro"/>
</dbReference>
<dbReference type="STRING" id="28083.Lbir_1462"/>
<dbReference type="Gene3D" id="3.40.250.10">
    <property type="entry name" value="Rhodanese-like domain"/>
    <property type="match status" value="1"/>
</dbReference>
<gene>
    <name evidence="4" type="primary">moeZ_3</name>
    <name evidence="3" type="ORF">Lbir_1462</name>
    <name evidence="4" type="ORF">NCTC12437_03327</name>
</gene>
<evidence type="ECO:0000313" key="6">
    <source>
        <dbReference type="Proteomes" id="UP000255066"/>
    </source>
</evidence>
<organism evidence="4 6">
    <name type="scientific">Legionella birminghamensis</name>
    <dbReference type="NCBI Taxonomy" id="28083"/>
    <lineage>
        <taxon>Bacteria</taxon>
        <taxon>Pseudomonadati</taxon>
        <taxon>Pseudomonadota</taxon>
        <taxon>Gammaproteobacteria</taxon>
        <taxon>Legionellales</taxon>
        <taxon>Legionellaceae</taxon>
        <taxon>Legionella</taxon>
    </lineage>
</organism>
<dbReference type="PANTHER" id="PTHR10953:SF102">
    <property type="entry name" value="ADENYLYLTRANSFERASE AND SULFURTRANSFERASE MOCS3"/>
    <property type="match status" value="1"/>
</dbReference>
<dbReference type="CDD" id="cd00757">
    <property type="entry name" value="ThiF_MoeB_HesA_family"/>
    <property type="match status" value="1"/>
</dbReference>
<dbReference type="PROSITE" id="PS50206">
    <property type="entry name" value="RHODANESE_3"/>
    <property type="match status" value="1"/>
</dbReference>
<accession>A0A378JZU4</accession>
<evidence type="ECO:0000313" key="3">
    <source>
        <dbReference type="EMBL" id="KTC71826.1"/>
    </source>
</evidence>
<dbReference type="GO" id="GO:0005737">
    <property type="term" value="C:cytoplasm"/>
    <property type="evidence" value="ECO:0007669"/>
    <property type="project" value="TreeGrafter"/>
</dbReference>
<dbReference type="InterPro" id="IPR045886">
    <property type="entry name" value="ThiF/MoeB/HesA"/>
</dbReference>